<dbReference type="InterPro" id="IPR014057">
    <property type="entry name" value="HI1420"/>
</dbReference>
<evidence type="ECO:0000259" key="1">
    <source>
        <dbReference type="PROSITE" id="PS50943"/>
    </source>
</evidence>
<evidence type="ECO:0000313" key="2">
    <source>
        <dbReference type="EMBL" id="MDX6041284.1"/>
    </source>
</evidence>
<sequence>MTATTKKEPAVEAAGTEYAPAIDRDKLMVEELRADPDYADIYLKTALEDINEPGGLGGFLIALRRVLEARGGIAEAAKKTGLARQSIYRALSENGNPTITTLAQLAAVAGLQLTLSKPQH</sequence>
<proteinExistence type="predicted"/>
<dbReference type="InterPro" id="IPR010982">
    <property type="entry name" value="Lambda_DNA-bd_dom_sf"/>
</dbReference>
<dbReference type="EMBL" id="JAWXRD010000031">
    <property type="protein sequence ID" value="MDX6041284.1"/>
    <property type="molecule type" value="Genomic_DNA"/>
</dbReference>
<organism evidence="2 3">
    <name type="scientific">Scandinavium lactucae</name>
    <dbReference type="NCBI Taxonomy" id="3095028"/>
    <lineage>
        <taxon>Bacteria</taxon>
        <taxon>Pseudomonadati</taxon>
        <taxon>Pseudomonadota</taxon>
        <taxon>Gammaproteobacteria</taxon>
        <taxon>Enterobacterales</taxon>
        <taxon>Enterobacteriaceae</taxon>
        <taxon>Scandinavium</taxon>
    </lineage>
</organism>
<gene>
    <name evidence="2" type="ORF">SIK69_13910</name>
</gene>
<accession>A0ABU4QPR0</accession>
<keyword evidence="2" id="KW-0238">DNA-binding</keyword>
<name>A0ABU4QPR0_9ENTR</name>
<evidence type="ECO:0000313" key="3">
    <source>
        <dbReference type="Proteomes" id="UP001275664"/>
    </source>
</evidence>
<reference evidence="2 3" key="1">
    <citation type="submission" date="2023-11" db="EMBL/GenBank/DDBJ databases">
        <title>Scandinavium wanjuensis sp. nov., isolated from lettuce South Korea.</title>
        <authorList>
            <person name="Park J."/>
            <person name="Park S."/>
            <person name="Oh K.K."/>
            <person name="Cho G.S."/>
            <person name="Franz C.M.A.P."/>
        </authorList>
    </citation>
    <scope>NUCLEOTIDE SEQUENCE [LARGE SCALE GENOMIC DNA]</scope>
    <source>
        <strain evidence="2 3">V105_6</strain>
    </source>
</reference>
<dbReference type="PANTHER" id="PTHR40275">
    <property type="entry name" value="SSL7038 PROTEIN"/>
    <property type="match status" value="1"/>
</dbReference>
<dbReference type="PROSITE" id="PS50943">
    <property type="entry name" value="HTH_CROC1"/>
    <property type="match status" value="1"/>
</dbReference>
<dbReference type="InterPro" id="IPR001387">
    <property type="entry name" value="Cro/C1-type_HTH"/>
</dbReference>
<dbReference type="SUPFAM" id="SSF47413">
    <property type="entry name" value="lambda repressor-like DNA-binding domains"/>
    <property type="match status" value="1"/>
</dbReference>
<protein>
    <submittedName>
        <fullName evidence="2">DNA-binding protein</fullName>
    </submittedName>
</protein>
<dbReference type="Gene3D" id="1.10.260.40">
    <property type="entry name" value="lambda repressor-like DNA-binding domains"/>
    <property type="match status" value="1"/>
</dbReference>
<keyword evidence="3" id="KW-1185">Reference proteome</keyword>
<dbReference type="Pfam" id="PF21716">
    <property type="entry name" value="dnstrm_HI1420"/>
    <property type="match status" value="1"/>
</dbReference>
<dbReference type="RefSeq" id="WP_319786366.1">
    <property type="nucleotide sequence ID" value="NZ_JAWXRD010000031.1"/>
</dbReference>
<dbReference type="CDD" id="cd00093">
    <property type="entry name" value="HTH_XRE"/>
    <property type="match status" value="1"/>
</dbReference>
<dbReference type="GO" id="GO:0003677">
    <property type="term" value="F:DNA binding"/>
    <property type="evidence" value="ECO:0007669"/>
    <property type="project" value="UniProtKB-KW"/>
</dbReference>
<feature type="domain" description="HTH cro/C1-type" evidence="1">
    <location>
        <begin position="63"/>
        <end position="116"/>
    </location>
</feature>
<comment type="caution">
    <text evidence="2">The sequence shown here is derived from an EMBL/GenBank/DDBJ whole genome shotgun (WGS) entry which is preliminary data.</text>
</comment>
<dbReference type="Proteomes" id="UP001275664">
    <property type="component" value="Unassembled WGS sequence"/>
</dbReference>
<dbReference type="PANTHER" id="PTHR40275:SF1">
    <property type="entry name" value="SSL7038 PROTEIN"/>
    <property type="match status" value="1"/>
</dbReference>